<comment type="caution">
    <text evidence="3">The sequence shown here is derived from an EMBL/GenBank/DDBJ whole genome shotgun (WGS) entry which is preliminary data.</text>
</comment>
<evidence type="ECO:0000256" key="1">
    <source>
        <dbReference type="SAM" id="MobiDB-lite"/>
    </source>
</evidence>
<proteinExistence type="predicted"/>
<evidence type="ECO:0000313" key="3">
    <source>
        <dbReference type="EMBL" id="RHY93888.1"/>
    </source>
</evidence>
<dbReference type="Gene3D" id="3.50.50.60">
    <property type="entry name" value="FAD/NAD(P)-binding domain"/>
    <property type="match status" value="2"/>
</dbReference>
<dbReference type="InterPro" id="IPR057494">
    <property type="entry name" value="Rossman_Mical"/>
</dbReference>
<dbReference type="InterPro" id="IPR036188">
    <property type="entry name" value="FAD/NAD-bd_sf"/>
</dbReference>
<dbReference type="AlphaFoldDB" id="A0A3R6WMU7"/>
<gene>
    <name evidence="3" type="ORF">DYB35_001497</name>
</gene>
<organism evidence="3 4">
    <name type="scientific">Aphanomyces astaci</name>
    <name type="common">Crayfish plague agent</name>
    <dbReference type="NCBI Taxonomy" id="112090"/>
    <lineage>
        <taxon>Eukaryota</taxon>
        <taxon>Sar</taxon>
        <taxon>Stramenopiles</taxon>
        <taxon>Oomycota</taxon>
        <taxon>Saprolegniomycetes</taxon>
        <taxon>Saprolegniales</taxon>
        <taxon>Verrucalvaceae</taxon>
        <taxon>Aphanomyces</taxon>
    </lineage>
</organism>
<dbReference type="EMBL" id="QUTG01002968">
    <property type="protein sequence ID" value="RHY93888.1"/>
    <property type="molecule type" value="Genomic_DNA"/>
</dbReference>
<accession>A0A3R6WMU7</accession>
<evidence type="ECO:0000259" key="2">
    <source>
        <dbReference type="Pfam" id="PF25413"/>
    </source>
</evidence>
<feature type="region of interest" description="Disordered" evidence="1">
    <location>
        <begin position="1"/>
        <end position="34"/>
    </location>
</feature>
<dbReference type="VEuPathDB" id="FungiDB:H257_16201"/>
<dbReference type="SUPFAM" id="SSF51905">
    <property type="entry name" value="FAD/NAD(P)-binding domain"/>
    <property type="match status" value="1"/>
</dbReference>
<protein>
    <recommendedName>
        <fullName evidence="2">[F-actin]-monooxygenase MICAL1-3-like Rossman domain-containing protein</fullName>
    </recommendedName>
</protein>
<dbReference type="Pfam" id="PF25413">
    <property type="entry name" value="Rossman_Mical"/>
    <property type="match status" value="1"/>
</dbReference>
<sequence>MDSTSASLPPPLKRPASPSHSVQVEKKANVGMARKSASKLGMFLTQVPPNEVQVRLSQSFVAGKAESPDDTATLIGQPPNEEPFESPKRMARECISPPSDVPHEGALDPEQLNLPSDEFQVARPQPESLVQVHGIPSVDASGDNTIGSVKAAIVLCLDSIKRACATYADDDLSNARQLLAALADAKAAMAVRHIPQFLGAAVKSFDKARLSMVADAEKAYNFVSIQHVEQAMKIRAFRKTVLPQVFPNPPDNPKQVLADLFPDIVADTIDQMFDACANDLHSCFEVLCGLSDYSTLDTSLSPKASYLRRQRGKLPSTGPEDDLKPDDDLHAPLFEVKGYQKPKKLDRSMVSSKPVAASRGLDDCQFFSMPPPLDDRADTWPPLTPGEATEAFAAFETAQSHLLPSLSFRHVRIFDILDEKRQETPFYAQHPARSRRVLIVGGGPVGLRTAIEVALLGGDAIVVEKRANFNRENILHLFPWVVHDLTKLGAKVFYLFDQTSFEAIDEDGDGYVIRTSPPLPDTCRRVSALVGAGGNRDTIGHLVDIGRKSFSPSPAVGAVVIFPNRRTKAEVTLRQFSWAKQYNQDMFAALKADLGVDVENVVYYRDEVHYVVMTPKKASLIDAGVLETKELDSVNSDALQLYVRKVLAFLQIPAPDDDRLDAQLFDFSQTRRAEKAAVVLHHHAKNKLLVALVGDALLEPFWPQGLGINRGFLSALDTAFAVARLDKADDQTLLADHDKHYKACTGLRLRANIRGFNVDPASRYKT</sequence>
<feature type="region of interest" description="Disordered" evidence="1">
    <location>
        <begin position="307"/>
        <end position="329"/>
    </location>
</feature>
<reference evidence="3 4" key="1">
    <citation type="submission" date="2018-08" db="EMBL/GenBank/DDBJ databases">
        <title>Aphanomyces genome sequencing and annotation.</title>
        <authorList>
            <person name="Minardi D."/>
            <person name="Oidtmann B."/>
            <person name="Van Der Giezen M."/>
            <person name="Studholme D.J."/>
        </authorList>
    </citation>
    <scope>NUCLEOTIDE SEQUENCE [LARGE SCALE GENOMIC DNA]</scope>
    <source>
        <strain evidence="3 4">Sv</strain>
    </source>
</reference>
<evidence type="ECO:0000313" key="4">
    <source>
        <dbReference type="Proteomes" id="UP000285712"/>
    </source>
</evidence>
<feature type="region of interest" description="Disordered" evidence="1">
    <location>
        <begin position="63"/>
        <end position="86"/>
    </location>
</feature>
<name>A0A3R6WMU7_APHAT</name>
<feature type="domain" description="[F-actin]-monooxygenase MICAL1-3-like Rossman" evidence="2">
    <location>
        <begin position="555"/>
        <end position="636"/>
    </location>
</feature>
<dbReference type="Proteomes" id="UP000285712">
    <property type="component" value="Unassembled WGS sequence"/>
</dbReference>